<dbReference type="InterPro" id="IPR050766">
    <property type="entry name" value="Bact_Lucif_Oxidored"/>
</dbReference>
<accession>R7Y4Y7</accession>
<dbReference type="InterPro" id="IPR011251">
    <property type="entry name" value="Luciferase-like_dom"/>
</dbReference>
<name>R7Y4Y7_9ACTN</name>
<protein>
    <submittedName>
        <fullName evidence="3">Coenzyme F420-dependent N5,N10-methylene tetrahydromethanopterin reductase-related flavin-dependent oxidoreductase</fullName>
    </submittedName>
</protein>
<dbReference type="GO" id="GO:0016705">
    <property type="term" value="F:oxidoreductase activity, acting on paired donors, with incorporation or reduction of molecular oxygen"/>
    <property type="evidence" value="ECO:0007669"/>
    <property type="project" value="InterPro"/>
</dbReference>
<dbReference type="SUPFAM" id="SSF51679">
    <property type="entry name" value="Bacterial luciferase-like"/>
    <property type="match status" value="1"/>
</dbReference>
<dbReference type="InterPro" id="IPR036661">
    <property type="entry name" value="Luciferase-like_sf"/>
</dbReference>
<feature type="domain" description="Luciferase-like" evidence="2">
    <location>
        <begin position="204"/>
        <end position="362"/>
    </location>
</feature>
<feature type="region of interest" description="Disordered" evidence="1">
    <location>
        <begin position="126"/>
        <end position="152"/>
    </location>
</feature>
<sequence>MCSAQDSSRSESGVTGREPIPLSVLDLAPVTEGSDAATAVRRSVALAQHAERLGYRRFWLAEHHFVAVASSSTTTLIGLIAAATESIRVGSAAVQSGLHTPVSIVEAFGTIDALYPGRLDLGLGRSAQRRTELTTTDRQSAPRAPAPRQPDQIVDGLLIPTPFPVESILNAPRVVAAFEASQFDGASPPDFDDAVGDVLALLAGDFEHHDVELTAVPGRGADVAVWIFGSSKGQSAQTAGARGLPFVANYHVSPSTVLEAVEAYRSAFRPSPVLAEPYVIVSADVVVAEDEPTARHRASTYGHWVHGIRSGAGAQPYPDPDTADSLDDDARPLVDDRVRTQFVGDPESVVDGLRTLARVTGADELLVTSVTHDFDHRLASHELLATAWGLGTLT</sequence>
<dbReference type="PANTHER" id="PTHR30137">
    <property type="entry name" value="LUCIFERASE-LIKE MONOOXYGENASE"/>
    <property type="match status" value="1"/>
</dbReference>
<dbReference type="Proteomes" id="UP000013569">
    <property type="component" value="Unassembled WGS sequence"/>
</dbReference>
<evidence type="ECO:0000313" key="3">
    <source>
        <dbReference type="EMBL" id="EON31070.1"/>
    </source>
</evidence>
<reference evidence="3 4" key="1">
    <citation type="journal article" date="2013" name="Genome Announc.">
        <title>Draft Genome Sequence of a Benzothiophene-Desulfurizing Bacterium, Gordona terrae Strain C-6.</title>
        <authorList>
            <person name="Wang W."/>
            <person name="Ma T."/>
            <person name="Ren Y."/>
            <person name="Li G."/>
        </authorList>
    </citation>
    <scope>NUCLEOTIDE SEQUENCE [LARGE SCALE GENOMIC DNA]</scope>
    <source>
        <strain evidence="3 4">C-6</strain>
    </source>
</reference>
<dbReference type="PANTHER" id="PTHR30137:SF6">
    <property type="entry name" value="LUCIFERASE-LIKE MONOOXYGENASE"/>
    <property type="match status" value="1"/>
</dbReference>
<organism evidence="3 4">
    <name type="scientific">Gordonia terrae C-6</name>
    <dbReference type="NCBI Taxonomy" id="1316928"/>
    <lineage>
        <taxon>Bacteria</taxon>
        <taxon>Bacillati</taxon>
        <taxon>Actinomycetota</taxon>
        <taxon>Actinomycetes</taxon>
        <taxon>Mycobacteriales</taxon>
        <taxon>Gordoniaceae</taxon>
        <taxon>Gordonia</taxon>
    </lineage>
</organism>
<dbReference type="EMBL" id="AQPW01000032">
    <property type="protein sequence ID" value="EON31070.1"/>
    <property type="molecule type" value="Genomic_DNA"/>
</dbReference>
<dbReference type="GO" id="GO:0005829">
    <property type="term" value="C:cytosol"/>
    <property type="evidence" value="ECO:0007669"/>
    <property type="project" value="TreeGrafter"/>
</dbReference>
<dbReference type="CDD" id="cd00347">
    <property type="entry name" value="Flavin_utilizing_monoxygenases"/>
    <property type="match status" value="1"/>
</dbReference>
<gene>
    <name evidence="3" type="ORF">GTC6_19543</name>
</gene>
<dbReference type="Gene3D" id="3.20.20.30">
    <property type="entry name" value="Luciferase-like domain"/>
    <property type="match status" value="1"/>
</dbReference>
<feature type="domain" description="Luciferase-like" evidence="2">
    <location>
        <begin position="24"/>
        <end position="131"/>
    </location>
</feature>
<dbReference type="PATRIC" id="fig|1316928.3.peg.3951"/>
<proteinExistence type="predicted"/>
<evidence type="ECO:0000256" key="1">
    <source>
        <dbReference type="SAM" id="MobiDB-lite"/>
    </source>
</evidence>
<dbReference type="Pfam" id="PF00296">
    <property type="entry name" value="Bac_luciferase"/>
    <property type="match status" value="2"/>
</dbReference>
<comment type="caution">
    <text evidence="3">The sequence shown here is derived from an EMBL/GenBank/DDBJ whole genome shotgun (WGS) entry which is preliminary data.</text>
</comment>
<evidence type="ECO:0000313" key="4">
    <source>
        <dbReference type="Proteomes" id="UP000013569"/>
    </source>
</evidence>
<dbReference type="AlphaFoldDB" id="R7Y4Y7"/>
<evidence type="ECO:0000259" key="2">
    <source>
        <dbReference type="Pfam" id="PF00296"/>
    </source>
</evidence>